<accession>A0A8X6IWC5</accession>
<name>A0A8X6IWC5_TRICU</name>
<proteinExistence type="predicted"/>
<evidence type="ECO:0000313" key="2">
    <source>
        <dbReference type="Proteomes" id="UP000887116"/>
    </source>
</evidence>
<reference evidence="1" key="1">
    <citation type="submission" date="2020-07" db="EMBL/GenBank/DDBJ databases">
        <title>Multicomponent nature underlies the extraordinary mechanical properties of spider dragline silk.</title>
        <authorList>
            <person name="Kono N."/>
            <person name="Nakamura H."/>
            <person name="Mori M."/>
            <person name="Yoshida Y."/>
            <person name="Ohtoshi R."/>
            <person name="Malay A.D."/>
            <person name="Moran D.A.P."/>
            <person name="Tomita M."/>
            <person name="Numata K."/>
            <person name="Arakawa K."/>
        </authorList>
    </citation>
    <scope>NUCLEOTIDE SEQUENCE</scope>
</reference>
<organism evidence="1 2">
    <name type="scientific">Trichonephila clavata</name>
    <name type="common">Joro spider</name>
    <name type="synonym">Nephila clavata</name>
    <dbReference type="NCBI Taxonomy" id="2740835"/>
    <lineage>
        <taxon>Eukaryota</taxon>
        <taxon>Metazoa</taxon>
        <taxon>Ecdysozoa</taxon>
        <taxon>Arthropoda</taxon>
        <taxon>Chelicerata</taxon>
        <taxon>Arachnida</taxon>
        <taxon>Araneae</taxon>
        <taxon>Araneomorphae</taxon>
        <taxon>Entelegynae</taxon>
        <taxon>Araneoidea</taxon>
        <taxon>Nephilidae</taxon>
        <taxon>Trichonephila</taxon>
    </lineage>
</organism>
<dbReference type="EMBL" id="BMAO01022782">
    <property type="protein sequence ID" value="GFQ84240.1"/>
    <property type="molecule type" value="Genomic_DNA"/>
</dbReference>
<dbReference type="Proteomes" id="UP000887116">
    <property type="component" value="Unassembled WGS sequence"/>
</dbReference>
<comment type="caution">
    <text evidence="1">The sequence shown here is derived from an EMBL/GenBank/DDBJ whole genome shotgun (WGS) entry which is preliminary data.</text>
</comment>
<gene>
    <name evidence="1" type="ORF">TNCT_31791</name>
</gene>
<sequence length="89" mass="10146">MPNNGRGRWCPMFLCVSGNEPCSHAISSTIQVELRNIIKLNSFKDRYGETRDGMPSIQLFALELHLLGYECLKTEYLKILSVNRNRGLS</sequence>
<keyword evidence="2" id="KW-1185">Reference proteome</keyword>
<protein>
    <submittedName>
        <fullName evidence="1">Uncharacterized protein</fullName>
    </submittedName>
</protein>
<evidence type="ECO:0000313" key="1">
    <source>
        <dbReference type="EMBL" id="GFQ84240.1"/>
    </source>
</evidence>
<dbReference type="AlphaFoldDB" id="A0A8X6IWC5"/>